<evidence type="ECO:0000313" key="2">
    <source>
        <dbReference type="EMBL" id="AEJ20967.1"/>
    </source>
</evidence>
<name>F8SVM9_9FABA</name>
<proteinExistence type="evidence at transcript level"/>
<sequence>MEAMFITRNALFCLPKSSPQVPSLSLHKSSRVVFPSASNYSSWRNVTEGSSRGLTAWTYDSTKTRSSNDDAAKTAKDAVSEGSKKIEELAGTIIDKTKEGGEFAKEKSDENAASVKDALKSAEDNAKEVADSVVDKIDEATKATKDAIKNSYYTGDNVRGGGRQKCVVEEGGWEG</sequence>
<evidence type="ECO:0000256" key="1">
    <source>
        <dbReference type="SAM" id="Coils"/>
    </source>
</evidence>
<dbReference type="Gene3D" id="1.10.287.700">
    <property type="entry name" value="Helix hairpin bin"/>
    <property type="match status" value="1"/>
</dbReference>
<protein>
    <submittedName>
        <fullName evidence="2">Late embryogenesis abundant protein</fullName>
    </submittedName>
</protein>
<dbReference type="AlphaFoldDB" id="F8SVM9"/>
<keyword evidence="1" id="KW-0175">Coiled coil</keyword>
<organism evidence="2">
    <name type="scientific">Caragana jubata</name>
    <dbReference type="NCBI Taxonomy" id="283153"/>
    <lineage>
        <taxon>Eukaryota</taxon>
        <taxon>Viridiplantae</taxon>
        <taxon>Streptophyta</taxon>
        <taxon>Embryophyta</taxon>
        <taxon>Tracheophyta</taxon>
        <taxon>Spermatophyta</taxon>
        <taxon>Magnoliopsida</taxon>
        <taxon>eudicotyledons</taxon>
        <taxon>Gunneridae</taxon>
        <taxon>Pentapetalae</taxon>
        <taxon>rosids</taxon>
        <taxon>fabids</taxon>
        <taxon>Fabales</taxon>
        <taxon>Fabaceae</taxon>
        <taxon>Papilionoideae</taxon>
        <taxon>50 kb inversion clade</taxon>
        <taxon>NPAAA clade</taxon>
        <taxon>Hologalegina</taxon>
        <taxon>IRL clade</taxon>
        <taxon>Caraganeae</taxon>
        <taxon>Caragana</taxon>
    </lineage>
</organism>
<accession>F8SVM9</accession>
<reference evidence="2" key="1">
    <citation type="submission" date="2010-12" db="EMBL/GenBank/DDBJ databases">
        <title>Cloning of full-length cDNA for late embryogenesis abundant protein from Caragana jubata.</title>
        <authorList>
            <person name="Bhardwaj P.K."/>
            <person name="Kumar S."/>
            <person name="Ahuja P.S."/>
        </authorList>
    </citation>
    <scope>NUCLEOTIDE SEQUENCE</scope>
</reference>
<feature type="coiled-coil region" evidence="1">
    <location>
        <begin position="105"/>
        <end position="132"/>
    </location>
</feature>
<dbReference type="EMBL" id="HQ693811">
    <property type="protein sequence ID" value="AEJ20967.1"/>
    <property type="molecule type" value="mRNA"/>
</dbReference>